<protein>
    <submittedName>
        <fullName evidence="5">Ribose 5-phosphate isomerase B</fullName>
    </submittedName>
</protein>
<dbReference type="GO" id="GO:0005975">
    <property type="term" value="P:carbohydrate metabolic process"/>
    <property type="evidence" value="ECO:0007669"/>
    <property type="project" value="InterPro"/>
</dbReference>
<dbReference type="InterPro" id="IPR004785">
    <property type="entry name" value="RpiB"/>
</dbReference>
<keyword evidence="2 5" id="KW-0413">Isomerase</keyword>
<dbReference type="RefSeq" id="WP_190614417.1">
    <property type="nucleotide sequence ID" value="NZ_AP018712.1"/>
</dbReference>
<sequence>MKIAIGSDHAGFDMKEIIINYLKENNHEVVDMGAYSTESVDYPDFAEKVGKAVVNKEVDYGILMCGTGIGISIAANKVKGVRAALCFYPTMAELSRKHNNANVLVMAGRLMGYDVAKWTVDKFLSTEFEGGRHQRRIDKISKIEE</sequence>
<gene>
    <name evidence="5" type="ORF">OSSY52_18400</name>
</gene>
<feature type="binding site" evidence="4">
    <location>
        <position position="99"/>
    </location>
    <ligand>
        <name>D-ribulose 5-phosphate</name>
        <dbReference type="ChEBI" id="CHEBI:58121"/>
    </ligand>
</feature>
<dbReference type="Gene3D" id="3.40.1400.10">
    <property type="entry name" value="Sugar-phosphate isomerase, RpiB/LacA/LacB"/>
    <property type="match status" value="1"/>
</dbReference>
<feature type="binding site" evidence="4">
    <location>
        <begin position="8"/>
        <end position="9"/>
    </location>
    <ligand>
        <name>D-ribulose 5-phosphate</name>
        <dbReference type="ChEBI" id="CHEBI:58121"/>
    </ligand>
</feature>
<dbReference type="Proteomes" id="UP000516361">
    <property type="component" value="Chromosome"/>
</dbReference>
<feature type="binding site" evidence="4">
    <location>
        <position position="136"/>
    </location>
    <ligand>
        <name>D-ribulose 5-phosphate</name>
        <dbReference type="ChEBI" id="CHEBI:58121"/>
    </ligand>
</feature>
<dbReference type="FunCoup" id="A0A7G1GC37">
    <property type="interactions" value="137"/>
</dbReference>
<dbReference type="InParanoid" id="A0A7G1GC37"/>
<dbReference type="NCBIfam" id="TIGR00689">
    <property type="entry name" value="rpiB_lacA_lacB"/>
    <property type="match status" value="1"/>
</dbReference>
<evidence type="ECO:0000313" key="6">
    <source>
        <dbReference type="Proteomes" id="UP000516361"/>
    </source>
</evidence>
<name>A0A7G1GC37_9BACT</name>
<dbReference type="PIRSF" id="PIRSF005384">
    <property type="entry name" value="RpiB_LacA_B"/>
    <property type="match status" value="1"/>
</dbReference>
<evidence type="ECO:0000256" key="3">
    <source>
        <dbReference type="PIRSR" id="PIRSR005384-1"/>
    </source>
</evidence>
<dbReference type="SUPFAM" id="SSF89623">
    <property type="entry name" value="Ribose/Galactose isomerase RpiB/AlsB"/>
    <property type="match status" value="1"/>
</dbReference>
<dbReference type="Pfam" id="PF02502">
    <property type="entry name" value="LacAB_rpiB"/>
    <property type="match status" value="1"/>
</dbReference>
<feature type="active site" description="Proton donor" evidence="3">
    <location>
        <position position="98"/>
    </location>
</feature>
<keyword evidence="6" id="KW-1185">Reference proteome</keyword>
<feature type="binding site" evidence="4">
    <location>
        <position position="109"/>
    </location>
    <ligand>
        <name>D-ribulose 5-phosphate</name>
        <dbReference type="ChEBI" id="CHEBI:58121"/>
    </ligand>
</feature>
<dbReference type="PANTHER" id="PTHR30345">
    <property type="entry name" value="RIBOSE-5-PHOSPHATE ISOMERASE B"/>
    <property type="match status" value="1"/>
</dbReference>
<dbReference type="GO" id="GO:0016861">
    <property type="term" value="F:intramolecular oxidoreductase activity, interconverting aldoses and ketoses"/>
    <property type="evidence" value="ECO:0007669"/>
    <property type="project" value="UniProtKB-ARBA"/>
</dbReference>
<dbReference type="NCBIfam" id="NF004051">
    <property type="entry name" value="PRK05571.1"/>
    <property type="match status" value="1"/>
</dbReference>
<dbReference type="KEGG" id="ocy:OSSY52_18400"/>
<reference evidence="5 6" key="1">
    <citation type="submission" date="2018-06" db="EMBL/GenBank/DDBJ databases">
        <title>Genome sequencing of Oceanotoga sp. sy52.</title>
        <authorList>
            <person name="Mori K."/>
        </authorList>
    </citation>
    <scope>NUCLEOTIDE SEQUENCE [LARGE SCALE GENOMIC DNA]</scope>
    <source>
        <strain evidence="6">sy52</strain>
    </source>
</reference>
<feature type="binding site" evidence="4">
    <location>
        <position position="132"/>
    </location>
    <ligand>
        <name>D-ribulose 5-phosphate</name>
        <dbReference type="ChEBI" id="CHEBI:58121"/>
    </ligand>
</feature>
<evidence type="ECO:0000256" key="1">
    <source>
        <dbReference type="ARBA" id="ARBA00008754"/>
    </source>
</evidence>
<feature type="active site" description="Proton acceptor" evidence="3">
    <location>
        <position position="65"/>
    </location>
</feature>
<feature type="binding site" evidence="4">
    <location>
        <begin position="66"/>
        <end position="70"/>
    </location>
    <ligand>
        <name>D-ribulose 5-phosphate</name>
        <dbReference type="ChEBI" id="CHEBI:58121"/>
    </ligand>
</feature>
<dbReference type="AlphaFoldDB" id="A0A7G1GC37"/>
<proteinExistence type="inferred from homology"/>
<accession>A0A7G1GC37</accession>
<organism evidence="5 6">
    <name type="scientific">Tepiditoga spiralis</name>
    <dbReference type="NCBI Taxonomy" id="2108365"/>
    <lineage>
        <taxon>Bacteria</taxon>
        <taxon>Thermotogati</taxon>
        <taxon>Thermotogota</taxon>
        <taxon>Thermotogae</taxon>
        <taxon>Petrotogales</taxon>
        <taxon>Petrotogaceae</taxon>
        <taxon>Tepiditoga</taxon>
    </lineage>
</organism>
<evidence type="ECO:0000256" key="4">
    <source>
        <dbReference type="PIRSR" id="PIRSR005384-2"/>
    </source>
</evidence>
<dbReference type="PANTHER" id="PTHR30345:SF0">
    <property type="entry name" value="DNA DAMAGE-REPAIR_TOLERATION PROTEIN DRT102"/>
    <property type="match status" value="1"/>
</dbReference>
<dbReference type="InterPro" id="IPR003500">
    <property type="entry name" value="RpiB_LacA_LacB"/>
</dbReference>
<evidence type="ECO:0000256" key="2">
    <source>
        <dbReference type="ARBA" id="ARBA00023235"/>
    </source>
</evidence>
<dbReference type="InterPro" id="IPR036569">
    <property type="entry name" value="RpiB_LacA_LacB_sf"/>
</dbReference>
<evidence type="ECO:0000313" key="5">
    <source>
        <dbReference type="EMBL" id="BBE31699.1"/>
    </source>
</evidence>
<comment type="similarity">
    <text evidence="1">Belongs to the LacAB/RpiB family.</text>
</comment>
<dbReference type="EMBL" id="AP018712">
    <property type="protein sequence ID" value="BBE31699.1"/>
    <property type="molecule type" value="Genomic_DNA"/>
</dbReference>
<dbReference type="NCBIfam" id="TIGR01120">
    <property type="entry name" value="rpiB"/>
    <property type="match status" value="1"/>
</dbReference>